<name>A0A2T0U5A3_9SPHI</name>
<feature type="domain" description="PG-1098 ferredoxin-like" evidence="2">
    <location>
        <begin position="280"/>
        <end position="323"/>
    </location>
</feature>
<evidence type="ECO:0000259" key="2">
    <source>
        <dbReference type="Pfam" id="PF22013"/>
    </source>
</evidence>
<dbReference type="Gene3D" id="1.10.10.1110">
    <property type="entry name" value="Methyltransferase PG1098, N-terminal domain"/>
    <property type="match status" value="1"/>
</dbReference>
<dbReference type="SUPFAM" id="SSF53335">
    <property type="entry name" value="S-adenosyl-L-methionine-dependent methyltransferases"/>
    <property type="match status" value="1"/>
</dbReference>
<dbReference type="InterPro" id="IPR029063">
    <property type="entry name" value="SAM-dependent_MTases_sf"/>
</dbReference>
<keyword evidence="4" id="KW-1185">Reference proteome</keyword>
<dbReference type="RefSeq" id="WP_106292684.1">
    <property type="nucleotide sequence ID" value="NZ_PVTH01000004.1"/>
</dbReference>
<dbReference type="Gene3D" id="3.40.50.150">
    <property type="entry name" value="Vaccinia Virus protein VP39"/>
    <property type="match status" value="1"/>
</dbReference>
<dbReference type="Pfam" id="PF18096">
    <property type="entry name" value="Thump_like"/>
    <property type="match status" value="1"/>
</dbReference>
<dbReference type="Proteomes" id="UP000238034">
    <property type="component" value="Unassembled WGS sequence"/>
</dbReference>
<organism evidence="3 4">
    <name type="scientific">Arcticibacter pallidicorallinus</name>
    <dbReference type="NCBI Taxonomy" id="1259464"/>
    <lineage>
        <taxon>Bacteria</taxon>
        <taxon>Pseudomonadati</taxon>
        <taxon>Bacteroidota</taxon>
        <taxon>Sphingobacteriia</taxon>
        <taxon>Sphingobacteriales</taxon>
        <taxon>Sphingobacteriaceae</taxon>
        <taxon>Arcticibacter</taxon>
    </lineage>
</organism>
<dbReference type="OrthoDB" id="1000417at2"/>
<dbReference type="Pfam" id="PF22013">
    <property type="entry name" value="PG_1098_Fer"/>
    <property type="match status" value="1"/>
</dbReference>
<dbReference type="InterPro" id="IPR041497">
    <property type="entry name" value="Thump-like"/>
</dbReference>
<evidence type="ECO:0000313" key="4">
    <source>
        <dbReference type="Proteomes" id="UP000238034"/>
    </source>
</evidence>
<dbReference type="EMBL" id="PVTH01000004">
    <property type="protein sequence ID" value="PRY53101.1"/>
    <property type="molecule type" value="Genomic_DNA"/>
</dbReference>
<reference evidence="3 4" key="1">
    <citation type="submission" date="2018-03" db="EMBL/GenBank/DDBJ databases">
        <title>Genomic Encyclopedia of Type Strains, Phase III (KMG-III): the genomes of soil and plant-associated and newly described type strains.</title>
        <authorList>
            <person name="Whitman W."/>
        </authorList>
    </citation>
    <scope>NUCLEOTIDE SEQUENCE [LARGE SCALE GENOMIC DNA]</scope>
    <source>
        <strain evidence="3 4">CGMCC 1.9313</strain>
    </source>
</reference>
<evidence type="ECO:0000313" key="3">
    <source>
        <dbReference type="EMBL" id="PRY53101.1"/>
    </source>
</evidence>
<feature type="domain" description="THUMP-like" evidence="1">
    <location>
        <begin position="344"/>
        <end position="384"/>
    </location>
</feature>
<dbReference type="InterPro" id="IPR054168">
    <property type="entry name" value="PG_1098_Fer"/>
</dbReference>
<accession>A0A2T0U5A3</accession>
<sequence>MNAALLSPAVQKYIADNLHADVHKVMLGKSPFDGISARELAEQIDSKRRSEKKLPTWFVNEGIYYPPKLSIEQTSSETTAAYKARLLKGSHAIDLTGGFGVDSYYFSQATDHLIHVERNKDLSEIAKHNLQVLGRTNISFLTEDSLSFLERYPGRFDTIYVDPSRRVENKKVFLLEDTEPNVVSSLPLFFNMADRVVVKTSPMLDIQAGLKAFGGTTEELHVMSVKNDCKELLWVLSAGNTQEPRIICSVLGGEQMIEFVFTLSDERSEVISKYTTPMSYLYEPDVAVLKAGAFKTIAARFDLLKLDVNTHLYTSGTLKEAFPGKIFKIISSDSYSEFSRQKISGNFNIVSRNFPLSPDQLKKKHKLSDGGSDFLIFTRSNNQLVTVRAERTF</sequence>
<protein>
    <submittedName>
        <fullName evidence="3">Uncharacterized protein</fullName>
    </submittedName>
</protein>
<gene>
    <name evidence="3" type="ORF">B0I27_104109</name>
</gene>
<proteinExistence type="predicted"/>
<evidence type="ECO:0000259" key="1">
    <source>
        <dbReference type="Pfam" id="PF18096"/>
    </source>
</evidence>
<comment type="caution">
    <text evidence="3">The sequence shown here is derived from an EMBL/GenBank/DDBJ whole genome shotgun (WGS) entry which is preliminary data.</text>
</comment>
<dbReference type="AlphaFoldDB" id="A0A2T0U5A3"/>
<dbReference type="CDD" id="cd02440">
    <property type="entry name" value="AdoMet_MTases"/>
    <property type="match status" value="1"/>
</dbReference>